<evidence type="ECO:0000256" key="5">
    <source>
        <dbReference type="PROSITE-ProRule" id="PRU00042"/>
    </source>
</evidence>
<dbReference type="PROSITE" id="PS50157">
    <property type="entry name" value="ZINC_FINGER_C2H2_2"/>
    <property type="match status" value="1"/>
</dbReference>
<keyword evidence="2" id="KW-0677">Repeat</keyword>
<dbReference type="InterPro" id="IPR013087">
    <property type="entry name" value="Znf_C2H2_type"/>
</dbReference>
<evidence type="ECO:0000256" key="1">
    <source>
        <dbReference type="ARBA" id="ARBA00022723"/>
    </source>
</evidence>
<evidence type="ECO:0000256" key="4">
    <source>
        <dbReference type="ARBA" id="ARBA00022833"/>
    </source>
</evidence>
<dbReference type="SUPFAM" id="SSF57667">
    <property type="entry name" value="beta-beta-alpha zinc fingers"/>
    <property type="match status" value="1"/>
</dbReference>
<keyword evidence="3 5" id="KW-0863">Zinc-finger</keyword>
<organism evidence="8 9">
    <name type="scientific">Myotis brandtii</name>
    <name type="common">Brandt's bat</name>
    <dbReference type="NCBI Taxonomy" id="109478"/>
    <lineage>
        <taxon>Eukaryota</taxon>
        <taxon>Metazoa</taxon>
        <taxon>Chordata</taxon>
        <taxon>Craniata</taxon>
        <taxon>Vertebrata</taxon>
        <taxon>Euteleostomi</taxon>
        <taxon>Mammalia</taxon>
        <taxon>Eutheria</taxon>
        <taxon>Laurasiatheria</taxon>
        <taxon>Chiroptera</taxon>
        <taxon>Yangochiroptera</taxon>
        <taxon>Vespertilionidae</taxon>
        <taxon>Myotis</taxon>
    </lineage>
</organism>
<dbReference type="EMBL" id="KE161633">
    <property type="protein sequence ID" value="EPQ04736.1"/>
    <property type="molecule type" value="Genomic_DNA"/>
</dbReference>
<protein>
    <submittedName>
        <fullName evidence="8">Zinc finger protein 649</fullName>
    </submittedName>
</protein>
<feature type="region of interest" description="Disordered" evidence="6">
    <location>
        <begin position="47"/>
        <end position="67"/>
    </location>
</feature>
<name>S7MKP8_MYOBR</name>
<evidence type="ECO:0000256" key="3">
    <source>
        <dbReference type="ARBA" id="ARBA00022771"/>
    </source>
</evidence>
<accession>S7MKP8</accession>
<dbReference type="PANTHER" id="PTHR23234:SF10">
    <property type="entry name" value="RIKEN CDNA 6720489N17 GENE-RELATED"/>
    <property type="match status" value="1"/>
</dbReference>
<reference evidence="8 9" key="1">
    <citation type="journal article" date="2013" name="Nat. Commun.">
        <title>Genome analysis reveals insights into physiology and longevity of the Brandt's bat Myotis brandtii.</title>
        <authorList>
            <person name="Seim I."/>
            <person name="Fang X."/>
            <person name="Xiong Z."/>
            <person name="Lobanov A.V."/>
            <person name="Huang Z."/>
            <person name="Ma S."/>
            <person name="Feng Y."/>
            <person name="Turanov A.A."/>
            <person name="Zhu Y."/>
            <person name="Lenz T.L."/>
            <person name="Gerashchenko M.V."/>
            <person name="Fan D."/>
            <person name="Hee Yim S."/>
            <person name="Yao X."/>
            <person name="Jordan D."/>
            <person name="Xiong Y."/>
            <person name="Ma Y."/>
            <person name="Lyapunov A.N."/>
            <person name="Chen G."/>
            <person name="Kulakova O.I."/>
            <person name="Sun Y."/>
            <person name="Lee S.G."/>
            <person name="Bronson R.T."/>
            <person name="Moskalev A.A."/>
            <person name="Sunyaev S.R."/>
            <person name="Zhang G."/>
            <person name="Krogh A."/>
            <person name="Wang J."/>
            <person name="Gladyshev V.N."/>
        </authorList>
    </citation>
    <scope>NUCLEOTIDE SEQUENCE [LARGE SCALE GENOMIC DNA]</scope>
</reference>
<evidence type="ECO:0000313" key="9">
    <source>
        <dbReference type="Proteomes" id="UP000052978"/>
    </source>
</evidence>
<dbReference type="Proteomes" id="UP000052978">
    <property type="component" value="Unassembled WGS sequence"/>
</dbReference>
<keyword evidence="4" id="KW-0862">Zinc</keyword>
<keyword evidence="1" id="KW-0479">Metal-binding</keyword>
<evidence type="ECO:0000256" key="6">
    <source>
        <dbReference type="SAM" id="MobiDB-lite"/>
    </source>
</evidence>
<evidence type="ECO:0000256" key="2">
    <source>
        <dbReference type="ARBA" id="ARBA00022737"/>
    </source>
</evidence>
<dbReference type="InterPro" id="IPR050758">
    <property type="entry name" value="Znf_C2H2-type"/>
</dbReference>
<evidence type="ECO:0000259" key="7">
    <source>
        <dbReference type="PROSITE" id="PS50157"/>
    </source>
</evidence>
<dbReference type="InterPro" id="IPR036236">
    <property type="entry name" value="Znf_C2H2_sf"/>
</dbReference>
<sequence length="120" mass="13993">MFDLDGKTLKSYLDLIYQSRSCDIREPAEFNGDGRSFLHANHEQTHTEMKFHKSSKPIRTKSQSLKIQETHRIENAYECTESGKAILKKPQLMEHKRIHTGKKPHGCSVWENLFQEVQAH</sequence>
<dbReference type="GO" id="GO:0008270">
    <property type="term" value="F:zinc ion binding"/>
    <property type="evidence" value="ECO:0007669"/>
    <property type="project" value="UniProtKB-KW"/>
</dbReference>
<dbReference type="eggNOG" id="KOG1721">
    <property type="taxonomic scope" value="Eukaryota"/>
</dbReference>
<evidence type="ECO:0000313" key="8">
    <source>
        <dbReference type="EMBL" id="EPQ04736.1"/>
    </source>
</evidence>
<dbReference type="Gene3D" id="3.30.160.60">
    <property type="entry name" value="Classic Zinc Finger"/>
    <property type="match status" value="1"/>
</dbReference>
<dbReference type="PANTHER" id="PTHR23234">
    <property type="entry name" value="ZNF44 PROTEIN"/>
    <property type="match status" value="1"/>
</dbReference>
<proteinExistence type="predicted"/>
<dbReference type="AlphaFoldDB" id="S7MKP8"/>
<keyword evidence="9" id="KW-1185">Reference proteome</keyword>
<feature type="domain" description="C2H2-type" evidence="7">
    <location>
        <begin position="77"/>
        <end position="104"/>
    </location>
</feature>
<gene>
    <name evidence="8" type="ORF">D623_10003773</name>
</gene>